<evidence type="ECO:0000256" key="4">
    <source>
        <dbReference type="ARBA" id="ARBA00022989"/>
    </source>
</evidence>
<evidence type="ECO:0000256" key="5">
    <source>
        <dbReference type="ARBA" id="ARBA00023136"/>
    </source>
</evidence>
<keyword evidence="5 6" id="KW-0472">Membrane</keyword>
<feature type="transmembrane region" description="Helical" evidence="6">
    <location>
        <begin position="80"/>
        <end position="98"/>
    </location>
</feature>
<evidence type="ECO:0000313" key="7">
    <source>
        <dbReference type="EMBL" id="CAG2058379.1"/>
    </source>
</evidence>
<accession>A0ABN7NU49</accession>
<evidence type="ECO:0008006" key="9">
    <source>
        <dbReference type="Google" id="ProtNLM"/>
    </source>
</evidence>
<dbReference type="Pfam" id="PF07690">
    <property type="entry name" value="MFS_1"/>
    <property type="match status" value="1"/>
</dbReference>
<keyword evidence="8" id="KW-1185">Reference proteome</keyword>
<dbReference type="EMBL" id="CAJPIN010007179">
    <property type="protein sequence ID" value="CAG2058379.1"/>
    <property type="molecule type" value="Genomic_DNA"/>
</dbReference>
<feature type="transmembrane region" description="Helical" evidence="6">
    <location>
        <begin position="48"/>
        <end position="68"/>
    </location>
</feature>
<evidence type="ECO:0000313" key="8">
    <source>
        <dbReference type="Proteomes" id="UP001153148"/>
    </source>
</evidence>
<dbReference type="PANTHER" id="PTHR23504:SF31">
    <property type="entry name" value="MAJOR FACILITATOR SUPERFAMILY DOMAIN-CONTAINING PROTEIN 10"/>
    <property type="match status" value="1"/>
</dbReference>
<keyword evidence="4 6" id="KW-1133">Transmembrane helix</keyword>
<gene>
    <name evidence="7" type="ORF">TPAB3V08_LOCUS5350</name>
</gene>
<dbReference type="InterPro" id="IPR011701">
    <property type="entry name" value="MFS"/>
</dbReference>
<keyword evidence="3 6" id="KW-0812">Transmembrane</keyword>
<protein>
    <recommendedName>
        <fullName evidence="9">Major facilitator superfamily domain-containing protein 10</fullName>
    </recommendedName>
</protein>
<keyword evidence="2" id="KW-0813">Transport</keyword>
<dbReference type="Proteomes" id="UP001153148">
    <property type="component" value="Unassembled WGS sequence"/>
</dbReference>
<evidence type="ECO:0000256" key="3">
    <source>
        <dbReference type="ARBA" id="ARBA00022692"/>
    </source>
</evidence>
<evidence type="ECO:0000256" key="6">
    <source>
        <dbReference type="SAM" id="Phobius"/>
    </source>
</evidence>
<dbReference type="InterPro" id="IPR036259">
    <property type="entry name" value="MFS_trans_sf"/>
</dbReference>
<dbReference type="PANTHER" id="PTHR23504">
    <property type="entry name" value="MAJOR FACILITATOR SUPERFAMILY DOMAIN-CONTAINING PROTEIN 10"/>
    <property type="match status" value="1"/>
</dbReference>
<comment type="caution">
    <text evidence="7">The sequence shown here is derived from an EMBL/GenBank/DDBJ whole genome shotgun (WGS) entry which is preliminary data.</text>
</comment>
<sequence>MFQERRAKSVAGSLGQAAAYINVLDLFRFRAVRNISQKDLVELRRLGFIYFVYLFLYSGLEFTLTFLTHHTFNYTSMQQGWMFFAIGVTMALMQGGYVRRLPEHKIRPTAVLLANALVVLSSTAEDGEIEGLFLIVPSYVCVGLASSYILLYVGLFLYAVSTAMVVSCLTTLVSKHGSHDQKGTVMGIFRSLGALARATGPIFASIAFWSLGSMTTYLVGGILLLWPAIMLKNTSS</sequence>
<organism evidence="7 8">
    <name type="scientific">Timema podura</name>
    <name type="common">Walking stick</name>
    <dbReference type="NCBI Taxonomy" id="61482"/>
    <lineage>
        <taxon>Eukaryota</taxon>
        <taxon>Metazoa</taxon>
        <taxon>Ecdysozoa</taxon>
        <taxon>Arthropoda</taxon>
        <taxon>Hexapoda</taxon>
        <taxon>Insecta</taxon>
        <taxon>Pterygota</taxon>
        <taxon>Neoptera</taxon>
        <taxon>Polyneoptera</taxon>
        <taxon>Phasmatodea</taxon>
        <taxon>Timematodea</taxon>
        <taxon>Timematoidea</taxon>
        <taxon>Timematidae</taxon>
        <taxon>Timema</taxon>
    </lineage>
</organism>
<dbReference type="Gene3D" id="1.20.1250.20">
    <property type="entry name" value="MFS general substrate transporter like domains"/>
    <property type="match status" value="1"/>
</dbReference>
<evidence type="ECO:0000256" key="2">
    <source>
        <dbReference type="ARBA" id="ARBA00022448"/>
    </source>
</evidence>
<proteinExistence type="predicted"/>
<comment type="subcellular location">
    <subcellularLocation>
        <location evidence="1">Membrane</location>
        <topology evidence="1">Multi-pass membrane protein</topology>
    </subcellularLocation>
</comment>
<name>A0ABN7NU49_TIMPD</name>
<feature type="transmembrane region" description="Helical" evidence="6">
    <location>
        <begin position="155"/>
        <end position="173"/>
    </location>
</feature>
<feature type="transmembrane region" description="Helical" evidence="6">
    <location>
        <begin position="214"/>
        <end position="231"/>
    </location>
</feature>
<evidence type="ECO:0000256" key="1">
    <source>
        <dbReference type="ARBA" id="ARBA00004141"/>
    </source>
</evidence>
<reference evidence="7" key="1">
    <citation type="submission" date="2021-03" db="EMBL/GenBank/DDBJ databases">
        <authorList>
            <person name="Tran Van P."/>
        </authorList>
    </citation>
    <scope>NUCLEOTIDE SEQUENCE</scope>
</reference>
<dbReference type="SUPFAM" id="SSF103473">
    <property type="entry name" value="MFS general substrate transporter"/>
    <property type="match status" value="1"/>
</dbReference>